<dbReference type="EMBL" id="CP012542">
    <property type="protein sequence ID" value="QCD44589.1"/>
    <property type="molecule type" value="Genomic_DNA"/>
</dbReference>
<feature type="domain" description="Lipid/polyisoprenoid-binding YceI-like" evidence="2">
    <location>
        <begin position="22"/>
        <end position="185"/>
    </location>
</feature>
<dbReference type="RefSeq" id="WP_171993667.1">
    <property type="nucleotide sequence ID" value="NZ_CP012542.1"/>
</dbReference>
<dbReference type="SMART" id="SM00867">
    <property type="entry name" value="YceI"/>
    <property type="match status" value="1"/>
</dbReference>
<feature type="chain" id="PRO_5026297055" evidence="1">
    <location>
        <begin position="21"/>
        <end position="187"/>
    </location>
</feature>
<feature type="signal peptide" evidence="1">
    <location>
        <begin position="1"/>
        <end position="20"/>
    </location>
</feature>
<dbReference type="Proteomes" id="UP000503264">
    <property type="component" value="Chromosome"/>
</dbReference>
<dbReference type="PANTHER" id="PTHR34406">
    <property type="entry name" value="PROTEIN YCEI"/>
    <property type="match status" value="1"/>
</dbReference>
<accession>A0A6G5QG58</accession>
<proteinExistence type="predicted"/>
<gene>
    <name evidence="3" type="ORF">CMUC_0792</name>
</gene>
<sequence>MNKIITSSLMALAIIGSAQAAEYALDKAHSSVNFRIKHMGISSVNGKFDNFDANIDAQNGTIKSLTAIIKTASVDTDNKKRDEHLRSADFFDVAKFDDMKFQMNEFKKDGDDAKVYGTLTIKGVSKPVKLDYEFGGAKKDDNGKERIGFNLEGKIKRSDFGFADSFTSNAMLGDEVKINIDVEAVSK</sequence>
<dbReference type="InterPro" id="IPR007372">
    <property type="entry name" value="Lipid/polyisoprenoid-bd_YceI"/>
</dbReference>
<evidence type="ECO:0000259" key="2">
    <source>
        <dbReference type="SMART" id="SM00867"/>
    </source>
</evidence>
<dbReference type="AlphaFoldDB" id="A0A6G5QG58"/>
<evidence type="ECO:0000313" key="4">
    <source>
        <dbReference type="Proteomes" id="UP000503264"/>
    </source>
</evidence>
<evidence type="ECO:0000313" key="3">
    <source>
        <dbReference type="EMBL" id="QCD44589.1"/>
    </source>
</evidence>
<keyword evidence="1" id="KW-0732">Signal</keyword>
<keyword evidence="4" id="KW-1185">Reference proteome</keyword>
<dbReference type="PANTHER" id="PTHR34406:SF1">
    <property type="entry name" value="PROTEIN YCEI"/>
    <property type="match status" value="1"/>
</dbReference>
<reference evidence="3 4" key="1">
    <citation type="submission" date="2016-07" db="EMBL/GenBank/DDBJ databases">
        <title>Comparative genomics of the Campylobacter concisus group.</title>
        <authorList>
            <person name="Miller W.G."/>
            <person name="Yee E."/>
            <person name="Chapman M.H."/>
            <person name="Huynh S."/>
            <person name="Bono J.L."/>
            <person name="On S.L.W."/>
            <person name="StLeger J."/>
            <person name="Foster G."/>
            <person name="Parker C.T."/>
        </authorList>
    </citation>
    <scope>NUCLEOTIDE SEQUENCE [LARGE SCALE GENOMIC DNA]</scope>
    <source>
        <strain evidence="3 4">CCUG 21559</strain>
    </source>
</reference>
<dbReference type="InterPro" id="IPR036761">
    <property type="entry name" value="TTHA0802/YceI-like_sf"/>
</dbReference>
<organism evidence="3 4">
    <name type="scientific">Campylobacter mucosalis CCUG 21559</name>
    <dbReference type="NCBI Taxonomy" id="1032067"/>
    <lineage>
        <taxon>Bacteria</taxon>
        <taxon>Pseudomonadati</taxon>
        <taxon>Campylobacterota</taxon>
        <taxon>Epsilonproteobacteria</taxon>
        <taxon>Campylobacterales</taxon>
        <taxon>Campylobacteraceae</taxon>
        <taxon>Campylobacter</taxon>
    </lineage>
</organism>
<protein>
    <submittedName>
        <fullName evidence="3">Putative periplasmic protein (YceI-like domain)</fullName>
    </submittedName>
</protein>
<dbReference type="SUPFAM" id="SSF101874">
    <property type="entry name" value="YceI-like"/>
    <property type="match status" value="1"/>
</dbReference>
<dbReference type="Gene3D" id="2.40.128.110">
    <property type="entry name" value="Lipid/polyisoprenoid-binding, YceI-like"/>
    <property type="match status" value="1"/>
</dbReference>
<name>A0A6G5QG58_9BACT</name>
<dbReference type="Pfam" id="PF04264">
    <property type="entry name" value="YceI"/>
    <property type="match status" value="1"/>
</dbReference>
<evidence type="ECO:0000256" key="1">
    <source>
        <dbReference type="SAM" id="SignalP"/>
    </source>
</evidence>